<dbReference type="PANTHER" id="PTHR37422:SF13">
    <property type="entry name" value="LIPOPOLYSACCHARIDE BIOSYNTHESIS PROTEIN PA4999-RELATED"/>
    <property type="match status" value="1"/>
</dbReference>
<feature type="transmembrane region" description="Helical" evidence="5">
    <location>
        <begin position="7"/>
        <end position="27"/>
    </location>
</feature>
<dbReference type="OrthoDB" id="5241686at2"/>
<dbReference type="InterPro" id="IPR051533">
    <property type="entry name" value="WaaL-like"/>
</dbReference>
<gene>
    <name evidence="7" type="ORF">FSW04_06785</name>
</gene>
<protein>
    <recommendedName>
        <fullName evidence="6">O-antigen ligase-related domain-containing protein</fullName>
    </recommendedName>
</protein>
<dbReference type="PANTHER" id="PTHR37422">
    <property type="entry name" value="TEICHURONIC ACID BIOSYNTHESIS PROTEIN TUAE"/>
    <property type="match status" value="1"/>
</dbReference>
<feature type="transmembrane region" description="Helical" evidence="5">
    <location>
        <begin position="63"/>
        <end position="85"/>
    </location>
</feature>
<feature type="transmembrane region" description="Helical" evidence="5">
    <location>
        <begin position="91"/>
        <end position="112"/>
    </location>
</feature>
<feature type="transmembrane region" description="Helical" evidence="5">
    <location>
        <begin position="313"/>
        <end position="336"/>
    </location>
</feature>
<feature type="transmembrane region" description="Helical" evidence="5">
    <location>
        <begin position="235"/>
        <end position="253"/>
    </location>
</feature>
<evidence type="ECO:0000259" key="6">
    <source>
        <dbReference type="Pfam" id="PF04932"/>
    </source>
</evidence>
<evidence type="ECO:0000313" key="8">
    <source>
        <dbReference type="Proteomes" id="UP000321805"/>
    </source>
</evidence>
<feature type="transmembrane region" description="Helical" evidence="5">
    <location>
        <begin position="119"/>
        <end position="141"/>
    </location>
</feature>
<feature type="transmembrane region" description="Helical" evidence="5">
    <location>
        <begin position="33"/>
        <end position="56"/>
    </location>
</feature>
<feature type="transmembrane region" description="Helical" evidence="5">
    <location>
        <begin position="273"/>
        <end position="293"/>
    </location>
</feature>
<comment type="subcellular location">
    <subcellularLocation>
        <location evidence="1">Membrane</location>
        <topology evidence="1">Multi-pass membrane protein</topology>
    </subcellularLocation>
</comment>
<dbReference type="Proteomes" id="UP000321805">
    <property type="component" value="Chromosome"/>
</dbReference>
<feature type="transmembrane region" description="Helical" evidence="5">
    <location>
        <begin position="513"/>
        <end position="536"/>
    </location>
</feature>
<dbReference type="RefSeq" id="WP_146917639.1">
    <property type="nucleotide sequence ID" value="NZ_CP042430.1"/>
</dbReference>
<evidence type="ECO:0000256" key="4">
    <source>
        <dbReference type="ARBA" id="ARBA00023136"/>
    </source>
</evidence>
<feature type="transmembrane region" description="Helical" evidence="5">
    <location>
        <begin position="449"/>
        <end position="466"/>
    </location>
</feature>
<dbReference type="InterPro" id="IPR007016">
    <property type="entry name" value="O-antigen_ligase-rel_domated"/>
</dbReference>
<feature type="transmembrane region" description="Helical" evidence="5">
    <location>
        <begin position="188"/>
        <end position="206"/>
    </location>
</feature>
<evidence type="ECO:0000313" key="7">
    <source>
        <dbReference type="EMBL" id="QEC47319.1"/>
    </source>
</evidence>
<organism evidence="7 8">
    <name type="scientific">Baekduia soli</name>
    <dbReference type="NCBI Taxonomy" id="496014"/>
    <lineage>
        <taxon>Bacteria</taxon>
        <taxon>Bacillati</taxon>
        <taxon>Actinomycetota</taxon>
        <taxon>Thermoleophilia</taxon>
        <taxon>Solirubrobacterales</taxon>
        <taxon>Baekduiaceae</taxon>
        <taxon>Baekduia</taxon>
    </lineage>
</organism>
<dbReference type="EMBL" id="CP042430">
    <property type="protein sequence ID" value="QEC47319.1"/>
    <property type="molecule type" value="Genomic_DNA"/>
</dbReference>
<evidence type="ECO:0000256" key="5">
    <source>
        <dbReference type="SAM" id="Phobius"/>
    </source>
</evidence>
<feature type="transmembrane region" description="Helical" evidence="5">
    <location>
        <begin position="212"/>
        <end position="228"/>
    </location>
</feature>
<dbReference type="SUPFAM" id="SSF48452">
    <property type="entry name" value="TPR-like"/>
    <property type="match status" value="1"/>
</dbReference>
<dbReference type="Gene3D" id="1.25.40.10">
    <property type="entry name" value="Tetratricopeptide repeat domain"/>
    <property type="match status" value="1"/>
</dbReference>
<keyword evidence="2 5" id="KW-0812">Transmembrane</keyword>
<evidence type="ECO:0000256" key="2">
    <source>
        <dbReference type="ARBA" id="ARBA00022692"/>
    </source>
</evidence>
<reference evidence="7 8" key="1">
    <citation type="journal article" date="2018" name="J. Microbiol.">
        <title>Baekduia soli gen. nov., sp. nov., a novel bacterium isolated from the soil of Baekdu Mountain and proposal of a novel family name, Baekduiaceae fam. nov.</title>
        <authorList>
            <person name="An D.S."/>
            <person name="Siddiqi M.Z."/>
            <person name="Kim K.H."/>
            <person name="Yu H.S."/>
            <person name="Im W.T."/>
        </authorList>
    </citation>
    <scope>NUCLEOTIDE SEQUENCE [LARGE SCALE GENOMIC DNA]</scope>
    <source>
        <strain evidence="7 8">BR7-21</strain>
    </source>
</reference>
<evidence type="ECO:0000256" key="3">
    <source>
        <dbReference type="ARBA" id="ARBA00022989"/>
    </source>
</evidence>
<feature type="transmembrane region" description="Helical" evidence="5">
    <location>
        <begin position="422"/>
        <end position="442"/>
    </location>
</feature>
<dbReference type="InterPro" id="IPR011990">
    <property type="entry name" value="TPR-like_helical_dom_sf"/>
</dbReference>
<accession>A0A5B8U2N5</accession>
<dbReference type="AlphaFoldDB" id="A0A5B8U2N5"/>
<feature type="domain" description="O-antigen ligase-related" evidence="6">
    <location>
        <begin position="276"/>
        <end position="429"/>
    </location>
</feature>
<keyword evidence="3 5" id="KW-1133">Transmembrane helix</keyword>
<proteinExistence type="predicted"/>
<evidence type="ECO:0000256" key="1">
    <source>
        <dbReference type="ARBA" id="ARBA00004141"/>
    </source>
</evidence>
<keyword evidence="4 5" id="KW-0472">Membrane</keyword>
<dbReference type="GO" id="GO:0016020">
    <property type="term" value="C:membrane"/>
    <property type="evidence" value="ECO:0007669"/>
    <property type="project" value="UniProtKB-SubCell"/>
</dbReference>
<keyword evidence="8" id="KW-1185">Reference proteome</keyword>
<feature type="transmembrane region" description="Helical" evidence="5">
    <location>
        <begin position="472"/>
        <end position="492"/>
    </location>
</feature>
<dbReference type="Pfam" id="PF04932">
    <property type="entry name" value="Wzy_C"/>
    <property type="match status" value="1"/>
</dbReference>
<dbReference type="KEGG" id="bsol:FSW04_06785"/>
<feature type="transmembrane region" description="Helical" evidence="5">
    <location>
        <begin position="161"/>
        <end position="181"/>
    </location>
</feature>
<name>A0A5B8U2N5_9ACTN</name>
<sequence length="674" mass="69371">MVRSLRAAPVVVPTLLAVGIFLAWVPIDGGQPITGWGPGALGVLALLGLALAAAPLRWAQVPVAVRVALAAFAAFTAWSLLSIAWADDRGAALEGADRTLLYLAVMVLFALWPQRPSTAAVVLGTWTLGMGVLATITLVRVGTVADPVRLFLDGRLVDPAGYANAAAALWLMPLWPAVTLAASPRVPWALRGLLAAAAVVLIDVALLSQSRGSVLAMPICAVLFVALVPGRLRHLAVLVPIALAAGAVVPTGLDVGTAVNAGDASRIHDAVHAVLRGVLIAAVLCGAVVAAVAAWEVRRPLAPGAARTVRRAWAVAVVTGLIVGGAAGLVVVGGPVHPLKDAWHSFKGGYEDNKASGNRLVAGLGSNRYDFYRVAIDVFADHPIAGVGADNFFQDYLVRGTSPETPSYPHDLALRTLQQTGIVGALLLLAAFGAALAAAARALRLADPLAAAVAGGAVMGFAYWVVHGMTDWFWEWAGLGAPAFALLGLACATAPRRAAPPAAGRAPSRRRALLGGGAAALVLVACGVVIAGPWLAERDVERAGAIFGTRPLEAYARLDRAGDLDPFGDRPALVKGSIALRYGDLARARAAFEDALSRNRRGEYATLELGAIASVQGRAADARRLLARAVALAPRDATAKEALAVVRAGGTVDIPALNRRILTEGQRFAGGGGT</sequence>